<dbReference type="InterPro" id="IPR000873">
    <property type="entry name" value="AMP-dep_synth/lig_dom"/>
</dbReference>
<proteinExistence type="inferred from homology"/>
<evidence type="ECO:0000256" key="2">
    <source>
        <dbReference type="ARBA" id="ARBA00022598"/>
    </source>
</evidence>
<dbReference type="Gene3D" id="3.30.300.30">
    <property type="match status" value="1"/>
</dbReference>
<feature type="non-terminal residue" evidence="7">
    <location>
        <position position="1"/>
    </location>
</feature>
<gene>
    <name evidence="7" type="ORF">METZ01_LOCUS60704</name>
</gene>
<dbReference type="PANTHER" id="PTHR42921:SF1">
    <property type="entry name" value="ACETOACETYL-COA SYNTHETASE"/>
    <property type="match status" value="1"/>
</dbReference>
<keyword evidence="4" id="KW-0067">ATP-binding</keyword>
<dbReference type="AlphaFoldDB" id="A0A381SV04"/>
<dbReference type="PANTHER" id="PTHR42921">
    <property type="entry name" value="ACETOACETYL-COA SYNTHETASE"/>
    <property type="match status" value="1"/>
</dbReference>
<dbReference type="InterPro" id="IPR020845">
    <property type="entry name" value="AMP-binding_CS"/>
</dbReference>
<dbReference type="NCBIfam" id="TIGR01217">
    <property type="entry name" value="ac_ac_CoA_syn"/>
    <property type="match status" value="1"/>
</dbReference>
<evidence type="ECO:0000259" key="5">
    <source>
        <dbReference type="Pfam" id="PF00501"/>
    </source>
</evidence>
<dbReference type="Gene3D" id="3.40.50.12780">
    <property type="entry name" value="N-terminal domain of ligase-like"/>
    <property type="match status" value="1"/>
</dbReference>
<dbReference type="InterPro" id="IPR005914">
    <property type="entry name" value="Acac_CoA_synth"/>
</dbReference>
<dbReference type="Pfam" id="PF16177">
    <property type="entry name" value="ACAS_N"/>
    <property type="match status" value="1"/>
</dbReference>
<evidence type="ECO:0000256" key="1">
    <source>
        <dbReference type="ARBA" id="ARBA00006432"/>
    </source>
</evidence>
<evidence type="ECO:0000256" key="4">
    <source>
        <dbReference type="ARBA" id="ARBA00022840"/>
    </source>
</evidence>
<dbReference type="GO" id="GO:0030729">
    <property type="term" value="F:acetoacetate-CoA ligase activity"/>
    <property type="evidence" value="ECO:0007669"/>
    <property type="project" value="InterPro"/>
</dbReference>
<dbReference type="InterPro" id="IPR045851">
    <property type="entry name" value="AMP-bd_C_sf"/>
</dbReference>
<keyword evidence="2" id="KW-0436">Ligase</keyword>
<evidence type="ECO:0008006" key="8">
    <source>
        <dbReference type="Google" id="ProtNLM"/>
    </source>
</evidence>
<reference evidence="7" key="1">
    <citation type="submission" date="2018-05" db="EMBL/GenBank/DDBJ databases">
        <authorList>
            <person name="Lanie J.A."/>
            <person name="Ng W.-L."/>
            <person name="Kazmierczak K.M."/>
            <person name="Andrzejewski T.M."/>
            <person name="Davidsen T.M."/>
            <person name="Wayne K.J."/>
            <person name="Tettelin H."/>
            <person name="Glass J.I."/>
            <person name="Rusch D."/>
            <person name="Podicherti R."/>
            <person name="Tsui H.-C.T."/>
            <person name="Winkler M.E."/>
        </authorList>
    </citation>
    <scope>NUCLEOTIDE SEQUENCE</scope>
</reference>
<feature type="domain" description="Acetyl-coenzyme A synthetase N-terminal" evidence="6">
    <location>
        <begin position="36"/>
        <end position="92"/>
    </location>
</feature>
<name>A0A381SV04_9ZZZZ</name>
<dbReference type="InterPro" id="IPR032387">
    <property type="entry name" value="ACAS_N"/>
</dbReference>
<dbReference type="Pfam" id="PF00501">
    <property type="entry name" value="AMP-binding"/>
    <property type="match status" value="1"/>
</dbReference>
<protein>
    <recommendedName>
        <fullName evidence="8">AMP-dependent synthetase/ligase domain-containing protein</fullName>
    </recommendedName>
</protein>
<organism evidence="7">
    <name type="scientific">marine metagenome</name>
    <dbReference type="NCBI Taxonomy" id="408172"/>
    <lineage>
        <taxon>unclassified sequences</taxon>
        <taxon>metagenomes</taxon>
        <taxon>ecological metagenomes</taxon>
    </lineage>
</organism>
<evidence type="ECO:0000256" key="3">
    <source>
        <dbReference type="ARBA" id="ARBA00022741"/>
    </source>
</evidence>
<accession>A0A381SV04</accession>
<dbReference type="CDD" id="cd05943">
    <property type="entry name" value="AACS"/>
    <property type="match status" value="1"/>
</dbReference>
<dbReference type="SUPFAM" id="SSF56801">
    <property type="entry name" value="Acetyl-CoA synthetase-like"/>
    <property type="match status" value="1"/>
</dbReference>
<keyword evidence="3" id="KW-0547">Nucleotide-binding</keyword>
<dbReference type="PROSITE" id="PS00455">
    <property type="entry name" value="AMP_BINDING"/>
    <property type="match status" value="1"/>
</dbReference>
<dbReference type="EMBL" id="UINC01003616">
    <property type="protein sequence ID" value="SVA07850.1"/>
    <property type="molecule type" value="Genomic_DNA"/>
</dbReference>
<dbReference type="GO" id="GO:0006629">
    <property type="term" value="P:lipid metabolic process"/>
    <property type="evidence" value="ECO:0007669"/>
    <property type="project" value="InterPro"/>
</dbReference>
<evidence type="ECO:0000313" key="7">
    <source>
        <dbReference type="EMBL" id="SVA07850.1"/>
    </source>
</evidence>
<feature type="domain" description="AMP-dependent synthetase/ligase" evidence="5">
    <location>
        <begin position="97"/>
        <end position="412"/>
    </location>
</feature>
<sequence length="641" mass="72209">MTKETILWTPSHPEQTQMAQFIRRVNEIYGLEIKSYDELFNWSVNHISEFWEQIWDFSEIKHSIPYTKVVDDDKKMPGAKWFSGAKLNYAENLLRYRDNKIAIQFKGESQSVRSLTYQELFDEVEKLAHSLREFGIQKGDRVSGFIPNIPEAIIAMLASASIGAIWSSSSPDFGIKGVLDRFSQIEPKIIFAANGYIYNGKTFDSLDKLQGILTNLPSVEKVVVVGYTEENPDISQIENAILYSDFTSKSPYPLEFEQLPFDHPLYIMYSSGTTGLPKSIVHSAGGTLIQHMKELQLHCDLIREDTIFYFTTCGWMMWNWLVSSLSVGATVVLFDGSPFHPDGNAMWKMTDELDITVFGTSAKFIDACKDARIRPGEAVDLTSLRTILSTGSPLVDECFDYVYEHVKQDVLLASISGGTDIISCFALGNPMLPVVRGELQCRGLGMDVHAYNATEQSMINEKGELVCISAFPSMPIHFWNDPNGIKYQNAYFGTFPGIWYHGDFIRVSKHGGIKIFGRSDATLNPGGVRIGTAEIYRVVEAMDFVEDSLVIGQEWENDQRVILFLKMKDGFILSDELIVEIKSQVRSNCSPRHVPAKILETKGIPYTINLKKVEIAVKKIIQGGDVTNRDALVNPEVLDYY</sequence>
<evidence type="ECO:0000259" key="6">
    <source>
        <dbReference type="Pfam" id="PF16177"/>
    </source>
</evidence>
<feature type="non-terminal residue" evidence="7">
    <location>
        <position position="641"/>
    </location>
</feature>
<dbReference type="GO" id="GO:0005524">
    <property type="term" value="F:ATP binding"/>
    <property type="evidence" value="ECO:0007669"/>
    <property type="project" value="UniProtKB-KW"/>
</dbReference>
<comment type="similarity">
    <text evidence="1">Belongs to the ATP-dependent AMP-binding enzyme family.</text>
</comment>
<dbReference type="NCBIfam" id="NF002937">
    <property type="entry name" value="PRK03584.1"/>
    <property type="match status" value="1"/>
</dbReference>
<dbReference type="InterPro" id="IPR042099">
    <property type="entry name" value="ANL_N_sf"/>
</dbReference>